<dbReference type="InterPro" id="IPR010852">
    <property type="entry name" value="ABATE"/>
</dbReference>
<name>A0A918W422_9ACTN</name>
<keyword evidence="3" id="KW-1185">Reference proteome</keyword>
<sequence length="192" mass="20235">MLLRPRHGRPFRFDAGALCLELLLTGGPGPIARQYESLDDPEGLRDWARDSRLPDGLPPDLPVTGDDLAAARTLRDALWRLALARADGAPYDPGALAVLNAAAAAPPLAPALAPDGARAWAPGATAGALLSTVARDAVDLLTGPHADRVRVCGADDCSLLFADTSRPGARRWCSMARCGNRHKARAHRAAKD</sequence>
<dbReference type="Pfam" id="PF11706">
    <property type="entry name" value="zf-CGNR"/>
    <property type="match status" value="1"/>
</dbReference>
<evidence type="ECO:0000313" key="3">
    <source>
        <dbReference type="Proteomes" id="UP000644020"/>
    </source>
</evidence>
<dbReference type="Gene3D" id="1.10.3300.10">
    <property type="entry name" value="Jann2411-like domain"/>
    <property type="match status" value="1"/>
</dbReference>
<dbReference type="InterPro" id="IPR021005">
    <property type="entry name" value="Znf_CGNR"/>
</dbReference>
<dbReference type="Pfam" id="PF07336">
    <property type="entry name" value="ABATE"/>
    <property type="match status" value="1"/>
</dbReference>
<reference evidence="2" key="2">
    <citation type="submission" date="2020-09" db="EMBL/GenBank/DDBJ databases">
        <authorList>
            <person name="Sun Q."/>
            <person name="Ohkuma M."/>
        </authorList>
    </citation>
    <scope>NUCLEOTIDE SEQUENCE</scope>
    <source>
        <strain evidence="2">JCM 4518</strain>
    </source>
</reference>
<dbReference type="EMBL" id="BMUL01000001">
    <property type="protein sequence ID" value="GHA65457.1"/>
    <property type="molecule type" value="Genomic_DNA"/>
</dbReference>
<evidence type="ECO:0000259" key="1">
    <source>
        <dbReference type="Pfam" id="PF11706"/>
    </source>
</evidence>
<reference evidence="2" key="1">
    <citation type="journal article" date="2014" name="Int. J. Syst. Evol. Microbiol.">
        <title>Complete genome sequence of Corynebacterium casei LMG S-19264T (=DSM 44701T), isolated from a smear-ripened cheese.</title>
        <authorList>
            <consortium name="US DOE Joint Genome Institute (JGI-PGF)"/>
            <person name="Walter F."/>
            <person name="Albersmeier A."/>
            <person name="Kalinowski J."/>
            <person name="Ruckert C."/>
        </authorList>
    </citation>
    <scope>NUCLEOTIDE SEQUENCE</scope>
    <source>
        <strain evidence="2">JCM 4518</strain>
    </source>
</reference>
<dbReference type="Proteomes" id="UP000644020">
    <property type="component" value="Unassembled WGS sequence"/>
</dbReference>
<organism evidence="2 3">
    <name type="scientific">Streptomyces termitum</name>
    <dbReference type="NCBI Taxonomy" id="67368"/>
    <lineage>
        <taxon>Bacteria</taxon>
        <taxon>Bacillati</taxon>
        <taxon>Actinomycetota</taxon>
        <taxon>Actinomycetes</taxon>
        <taxon>Kitasatosporales</taxon>
        <taxon>Streptomycetaceae</taxon>
        <taxon>Streptomyces</taxon>
    </lineage>
</organism>
<dbReference type="PANTHER" id="PTHR35525:SF3">
    <property type="entry name" value="BLL6575 PROTEIN"/>
    <property type="match status" value="1"/>
</dbReference>
<comment type="caution">
    <text evidence="2">The sequence shown here is derived from an EMBL/GenBank/DDBJ whole genome shotgun (WGS) entry which is preliminary data.</text>
</comment>
<protein>
    <recommendedName>
        <fullName evidence="1">Zinc finger CGNR domain-containing protein</fullName>
    </recommendedName>
</protein>
<dbReference type="InterPro" id="IPR023286">
    <property type="entry name" value="ABATE_dom_sf"/>
</dbReference>
<evidence type="ECO:0000313" key="2">
    <source>
        <dbReference type="EMBL" id="GHA65457.1"/>
    </source>
</evidence>
<dbReference type="PANTHER" id="PTHR35525">
    <property type="entry name" value="BLL6575 PROTEIN"/>
    <property type="match status" value="1"/>
</dbReference>
<gene>
    <name evidence="2" type="ORF">GCM10010305_03980</name>
</gene>
<feature type="domain" description="Zinc finger CGNR" evidence="1">
    <location>
        <begin position="148"/>
        <end position="189"/>
    </location>
</feature>
<proteinExistence type="predicted"/>
<accession>A0A918W422</accession>
<dbReference type="SUPFAM" id="SSF160904">
    <property type="entry name" value="Jann2411-like"/>
    <property type="match status" value="1"/>
</dbReference>
<dbReference type="AlphaFoldDB" id="A0A918W422"/>